<dbReference type="RefSeq" id="WP_379910331.1">
    <property type="nucleotide sequence ID" value="NZ_JBHSWE010000001.1"/>
</dbReference>
<evidence type="ECO:0000259" key="1">
    <source>
        <dbReference type="Pfam" id="PF01494"/>
    </source>
</evidence>
<sequence>MIIDFRQLDNGTEIEADVCIIGAGAAGITLAGALRGSGVQVCLLESGGYELNEEIQSLYRGEKRGLPYWELHLARLRYFGGSTNHWGGWCGPLDESDFEARPWVPHSGWPIRRQALDAYYPAAQALCELGPYRYGIADWEDDARRFPDFHPAKLHAQLWQFSPPTRFGTVYRRELGEAGNIRAYLYANVTELETDENASRVLRAQIRTPGVTRGRCGPGISSSPAAG</sequence>
<dbReference type="Proteomes" id="UP001596422">
    <property type="component" value="Unassembled WGS sequence"/>
</dbReference>
<name>A0ABW2A2X4_9GAMM</name>
<accession>A0ABW2A2X4</accession>
<keyword evidence="2" id="KW-0503">Monooxygenase</keyword>
<keyword evidence="3" id="KW-1185">Reference proteome</keyword>
<feature type="domain" description="FAD-binding" evidence="1">
    <location>
        <begin position="15"/>
        <end position="46"/>
    </location>
</feature>
<proteinExistence type="predicted"/>
<evidence type="ECO:0000313" key="2">
    <source>
        <dbReference type="EMBL" id="MFC6671848.1"/>
    </source>
</evidence>
<evidence type="ECO:0000313" key="3">
    <source>
        <dbReference type="Proteomes" id="UP001596422"/>
    </source>
</evidence>
<comment type="caution">
    <text evidence="2">The sequence shown here is derived from an EMBL/GenBank/DDBJ whole genome shotgun (WGS) entry which is preliminary data.</text>
</comment>
<protein>
    <submittedName>
        <fullName evidence="2">FAD-dependent monooxygenase</fullName>
    </submittedName>
</protein>
<dbReference type="Gene3D" id="3.50.50.60">
    <property type="entry name" value="FAD/NAD(P)-binding domain"/>
    <property type="match status" value="1"/>
</dbReference>
<organism evidence="2 3">
    <name type="scientific">Marinobacterium aestuariivivens</name>
    <dbReference type="NCBI Taxonomy" id="1698799"/>
    <lineage>
        <taxon>Bacteria</taxon>
        <taxon>Pseudomonadati</taxon>
        <taxon>Pseudomonadota</taxon>
        <taxon>Gammaproteobacteria</taxon>
        <taxon>Oceanospirillales</taxon>
        <taxon>Oceanospirillaceae</taxon>
        <taxon>Marinobacterium</taxon>
    </lineage>
</organism>
<dbReference type="SUPFAM" id="SSF51905">
    <property type="entry name" value="FAD/NAD(P)-binding domain"/>
    <property type="match status" value="1"/>
</dbReference>
<reference evidence="3" key="1">
    <citation type="journal article" date="2019" name="Int. J. Syst. Evol. Microbiol.">
        <title>The Global Catalogue of Microorganisms (GCM) 10K type strain sequencing project: providing services to taxonomists for standard genome sequencing and annotation.</title>
        <authorList>
            <consortium name="The Broad Institute Genomics Platform"/>
            <consortium name="The Broad Institute Genome Sequencing Center for Infectious Disease"/>
            <person name="Wu L."/>
            <person name="Ma J."/>
        </authorList>
    </citation>
    <scope>NUCLEOTIDE SEQUENCE [LARGE SCALE GENOMIC DNA]</scope>
    <source>
        <strain evidence="3">NBRC 111756</strain>
    </source>
</reference>
<dbReference type="Pfam" id="PF01494">
    <property type="entry name" value="FAD_binding_3"/>
    <property type="match status" value="1"/>
</dbReference>
<dbReference type="InterPro" id="IPR036188">
    <property type="entry name" value="FAD/NAD-bd_sf"/>
</dbReference>
<dbReference type="InterPro" id="IPR002938">
    <property type="entry name" value="FAD-bd"/>
</dbReference>
<gene>
    <name evidence="2" type="ORF">ACFQDL_18585</name>
</gene>
<dbReference type="EMBL" id="JBHSWE010000001">
    <property type="protein sequence ID" value="MFC6671848.1"/>
    <property type="molecule type" value="Genomic_DNA"/>
</dbReference>
<dbReference type="GO" id="GO:0004497">
    <property type="term" value="F:monooxygenase activity"/>
    <property type="evidence" value="ECO:0007669"/>
    <property type="project" value="UniProtKB-KW"/>
</dbReference>
<keyword evidence="2" id="KW-0560">Oxidoreductase</keyword>